<comment type="caution">
    <text evidence="3">The sequence shown here is derived from an EMBL/GenBank/DDBJ whole genome shotgun (WGS) entry which is preliminary data.</text>
</comment>
<dbReference type="Pfam" id="PF01903">
    <property type="entry name" value="CbiX"/>
    <property type="match status" value="1"/>
</dbReference>
<keyword evidence="2" id="KW-0456">Lyase</keyword>
<dbReference type="InterPro" id="IPR002762">
    <property type="entry name" value="CbiX-like"/>
</dbReference>
<accession>A0ABQ5YRY7</accession>
<sequence length="124" mass="13704">MNTPPAIILFGHGARDPQWAEPMLRLKAMLEQRQPGLIVELAFLELMAPTLPDCVSQLLERGCTAVKVVPVFFGKGAHLKKDFPALLAELRQQHPRLNIAATDAVGQWDAVWRAIADEILSQGQ</sequence>
<evidence type="ECO:0000313" key="3">
    <source>
        <dbReference type="EMBL" id="GLR26196.1"/>
    </source>
</evidence>
<organism evidence="3 4">
    <name type="scientific">Limnobacter litoralis</name>
    <dbReference type="NCBI Taxonomy" id="481366"/>
    <lineage>
        <taxon>Bacteria</taxon>
        <taxon>Pseudomonadati</taxon>
        <taxon>Pseudomonadota</taxon>
        <taxon>Betaproteobacteria</taxon>
        <taxon>Burkholderiales</taxon>
        <taxon>Burkholderiaceae</taxon>
        <taxon>Limnobacter</taxon>
    </lineage>
</organism>
<dbReference type="RefSeq" id="WP_284280686.1">
    <property type="nucleotide sequence ID" value="NZ_BSOJ01000012.1"/>
</dbReference>
<dbReference type="PANTHER" id="PTHR33542">
    <property type="entry name" value="SIROHYDROCHLORIN FERROCHELATASE, CHLOROPLASTIC"/>
    <property type="match status" value="1"/>
</dbReference>
<keyword evidence="4" id="KW-1185">Reference proteome</keyword>
<dbReference type="CDD" id="cd03416">
    <property type="entry name" value="CbiX_SirB_N"/>
    <property type="match status" value="1"/>
</dbReference>
<dbReference type="InterPro" id="IPR050963">
    <property type="entry name" value="Sirohydro_Cobaltochel/CbiX"/>
</dbReference>
<evidence type="ECO:0008006" key="5">
    <source>
        <dbReference type="Google" id="ProtNLM"/>
    </source>
</evidence>
<proteinExistence type="predicted"/>
<keyword evidence="1" id="KW-0479">Metal-binding</keyword>
<protein>
    <recommendedName>
        <fullName evidence="5">Cobalamin biosynthesis protein CbiX</fullName>
    </recommendedName>
</protein>
<dbReference type="EMBL" id="BSOJ01000012">
    <property type="protein sequence ID" value="GLR26196.1"/>
    <property type="molecule type" value="Genomic_DNA"/>
</dbReference>
<gene>
    <name evidence="3" type="ORF">GCM10007875_12840</name>
</gene>
<dbReference type="Gene3D" id="3.40.50.1400">
    <property type="match status" value="1"/>
</dbReference>
<evidence type="ECO:0000256" key="1">
    <source>
        <dbReference type="ARBA" id="ARBA00022723"/>
    </source>
</evidence>
<evidence type="ECO:0000256" key="2">
    <source>
        <dbReference type="ARBA" id="ARBA00023239"/>
    </source>
</evidence>
<evidence type="ECO:0000313" key="4">
    <source>
        <dbReference type="Proteomes" id="UP001156664"/>
    </source>
</evidence>
<dbReference type="Proteomes" id="UP001156664">
    <property type="component" value="Unassembled WGS sequence"/>
</dbReference>
<name>A0ABQ5YRY7_9BURK</name>
<dbReference type="SUPFAM" id="SSF53800">
    <property type="entry name" value="Chelatase"/>
    <property type="match status" value="1"/>
</dbReference>
<dbReference type="PANTHER" id="PTHR33542:SF5">
    <property type="entry name" value="FERROCHELATASE CHE1"/>
    <property type="match status" value="1"/>
</dbReference>
<reference evidence="4" key="1">
    <citation type="journal article" date="2019" name="Int. J. Syst. Evol. Microbiol.">
        <title>The Global Catalogue of Microorganisms (GCM) 10K type strain sequencing project: providing services to taxonomists for standard genome sequencing and annotation.</title>
        <authorList>
            <consortium name="The Broad Institute Genomics Platform"/>
            <consortium name="The Broad Institute Genome Sequencing Center for Infectious Disease"/>
            <person name="Wu L."/>
            <person name="Ma J."/>
        </authorList>
    </citation>
    <scope>NUCLEOTIDE SEQUENCE [LARGE SCALE GENOMIC DNA]</scope>
    <source>
        <strain evidence="4">NBRC 105857</strain>
    </source>
</reference>